<proteinExistence type="predicted"/>
<dbReference type="Proteomes" id="UP001617511">
    <property type="component" value="Unassembled WGS sequence"/>
</dbReference>
<feature type="domain" description="N-acetyltransferase" evidence="1">
    <location>
        <begin position="10"/>
        <end position="146"/>
    </location>
</feature>
<sequence length="158" mass="17332">MTSEQHTVAASLRVGGQDDDLEKRLDEELTAFNTAAADGAVTEPLSVRVTDDTGDLVGGLTAWTWGTLCSVDMLWIREDRRHCGWGSRLMRAAEAEAARRGCTDMIVSTYSFQAPAFYPRLGFEERARVQGVPGGHEDIYFHKRLPPPKNETAGGHPA</sequence>
<name>A0ABW8FJU8_9ACTN</name>
<dbReference type="RefSeq" id="WP_359635855.1">
    <property type="nucleotide sequence ID" value="NZ_JBEYEN010000009.1"/>
</dbReference>
<gene>
    <name evidence="2" type="ORF">ACIP2Z_25725</name>
</gene>
<protein>
    <submittedName>
        <fullName evidence="2">GNAT family N-acetyltransferase</fullName>
    </submittedName>
</protein>
<reference evidence="2 3" key="1">
    <citation type="submission" date="2024-10" db="EMBL/GenBank/DDBJ databases">
        <title>The Natural Products Discovery Center: Release of the First 8490 Sequenced Strains for Exploring Actinobacteria Biosynthetic Diversity.</title>
        <authorList>
            <person name="Kalkreuter E."/>
            <person name="Kautsar S.A."/>
            <person name="Yang D."/>
            <person name="Bader C.D."/>
            <person name="Teijaro C.N."/>
            <person name="Fluegel L."/>
            <person name="Davis C.M."/>
            <person name="Simpson J.R."/>
            <person name="Lauterbach L."/>
            <person name="Steele A.D."/>
            <person name="Gui C."/>
            <person name="Meng S."/>
            <person name="Li G."/>
            <person name="Viehrig K."/>
            <person name="Ye F."/>
            <person name="Su P."/>
            <person name="Kiefer A.F."/>
            <person name="Nichols A."/>
            <person name="Cepeda A.J."/>
            <person name="Yan W."/>
            <person name="Fan B."/>
            <person name="Jiang Y."/>
            <person name="Adhikari A."/>
            <person name="Zheng C.-J."/>
            <person name="Schuster L."/>
            <person name="Cowan T.M."/>
            <person name="Smanski M.J."/>
            <person name="Chevrette M.G."/>
            <person name="De Carvalho L.P.S."/>
            <person name="Shen B."/>
        </authorList>
    </citation>
    <scope>NUCLEOTIDE SEQUENCE [LARGE SCALE GENOMIC DNA]</scope>
    <source>
        <strain evidence="2 3">NPDC089932</strain>
    </source>
</reference>
<dbReference type="SUPFAM" id="SSF55729">
    <property type="entry name" value="Acyl-CoA N-acyltransferases (Nat)"/>
    <property type="match status" value="1"/>
</dbReference>
<dbReference type="InterPro" id="IPR016181">
    <property type="entry name" value="Acyl_CoA_acyltransferase"/>
</dbReference>
<dbReference type="Gene3D" id="3.40.630.30">
    <property type="match status" value="1"/>
</dbReference>
<comment type="caution">
    <text evidence="2">The sequence shown here is derived from an EMBL/GenBank/DDBJ whole genome shotgun (WGS) entry which is preliminary data.</text>
</comment>
<evidence type="ECO:0000259" key="1">
    <source>
        <dbReference type="PROSITE" id="PS51186"/>
    </source>
</evidence>
<dbReference type="Pfam" id="PF13508">
    <property type="entry name" value="Acetyltransf_7"/>
    <property type="match status" value="1"/>
</dbReference>
<evidence type="ECO:0000313" key="3">
    <source>
        <dbReference type="Proteomes" id="UP001617511"/>
    </source>
</evidence>
<dbReference type="InterPro" id="IPR000182">
    <property type="entry name" value="GNAT_dom"/>
</dbReference>
<evidence type="ECO:0000313" key="2">
    <source>
        <dbReference type="EMBL" id="MFJ4082346.1"/>
    </source>
</evidence>
<keyword evidence="3" id="KW-1185">Reference proteome</keyword>
<accession>A0ABW8FJU8</accession>
<organism evidence="2 3">
    <name type="scientific">Streptomyces iakyrus</name>
    <dbReference type="NCBI Taxonomy" id="68219"/>
    <lineage>
        <taxon>Bacteria</taxon>
        <taxon>Bacillati</taxon>
        <taxon>Actinomycetota</taxon>
        <taxon>Actinomycetes</taxon>
        <taxon>Kitasatosporales</taxon>
        <taxon>Streptomycetaceae</taxon>
        <taxon>Streptomyces</taxon>
    </lineage>
</organism>
<dbReference type="EMBL" id="JBIVGG010000011">
    <property type="protein sequence ID" value="MFJ4082346.1"/>
    <property type="molecule type" value="Genomic_DNA"/>
</dbReference>
<dbReference type="PROSITE" id="PS51186">
    <property type="entry name" value="GNAT"/>
    <property type="match status" value="1"/>
</dbReference>